<keyword evidence="2" id="KW-1185">Reference proteome</keyword>
<dbReference type="NCBIfam" id="TIGR03544">
    <property type="entry name" value="DivI1A_domain"/>
    <property type="match status" value="1"/>
</dbReference>
<reference evidence="1 2" key="1">
    <citation type="submission" date="2020-09" db="EMBL/GenBank/DDBJ databases">
        <title>Investigation of environmental microbes.</title>
        <authorList>
            <person name="Ou Y."/>
            <person name="Kang Q."/>
        </authorList>
    </citation>
    <scope>NUCLEOTIDE SEQUENCE [LARGE SCALE GENOMIC DNA]</scope>
    <source>
        <strain evidence="1 2">KJZ-14</strain>
    </source>
</reference>
<gene>
    <name evidence="1" type="ORF">IDM49_08440</name>
</gene>
<proteinExistence type="predicted"/>
<dbReference type="RefSeq" id="WP_168614298.1">
    <property type="nucleotide sequence ID" value="NZ_BAAAOX010000011.1"/>
</dbReference>
<accession>A0A7H2BC70</accession>
<evidence type="ECO:0000313" key="2">
    <source>
        <dbReference type="Proteomes" id="UP000516404"/>
    </source>
</evidence>
<dbReference type="EMBL" id="CP061539">
    <property type="protein sequence ID" value="QNV37266.1"/>
    <property type="molecule type" value="Genomic_DNA"/>
</dbReference>
<dbReference type="InterPro" id="IPR019932">
    <property type="entry name" value="CHP03543"/>
</dbReference>
<protein>
    <submittedName>
        <fullName evidence="1">DivIVA domain-containing protein</fullName>
    </submittedName>
</protein>
<dbReference type="Proteomes" id="UP000516404">
    <property type="component" value="Chromosome"/>
</dbReference>
<sequence>MPETSQRISEFRVVDERETGYNIEAVDQFFTDLANDYERLRSDGSHAGITTARAIRQSTFQPQKGGYAVADVDAALSRVEDRFAAIERRSFIAEHGREAWSEHVEQIAELLMGRLRREDGERFRRPAHRLTKGYLTEDVDALCNRLMREFKTSDNLSADVVRGAVFRSATGSRCYEETQVDAFLDKCIELIHDLK</sequence>
<dbReference type="GeneID" id="96624267"/>
<name>A0A7H2BC70_9MICC</name>
<organism evidence="1 2">
    <name type="scientific">Rothia terrae</name>
    <dbReference type="NCBI Taxonomy" id="396015"/>
    <lineage>
        <taxon>Bacteria</taxon>
        <taxon>Bacillati</taxon>
        <taxon>Actinomycetota</taxon>
        <taxon>Actinomycetes</taxon>
        <taxon>Micrococcales</taxon>
        <taxon>Micrococcaceae</taxon>
        <taxon>Rothia</taxon>
    </lineage>
</organism>
<dbReference type="NCBIfam" id="TIGR03543">
    <property type="entry name" value="divI1A_rptt_fam"/>
    <property type="match status" value="1"/>
</dbReference>
<evidence type="ECO:0000313" key="1">
    <source>
        <dbReference type="EMBL" id="QNV37266.1"/>
    </source>
</evidence>
<dbReference type="InterPro" id="IPR019933">
    <property type="entry name" value="DivIVA_domain"/>
</dbReference>
<dbReference type="KEGG" id="rter:IDM49_08440"/>
<dbReference type="AlphaFoldDB" id="A0A7H2BC70"/>